<dbReference type="KEGG" id="jre:109002389"/>
<reference evidence="3" key="1">
    <citation type="submission" date="2025-08" db="UniProtKB">
        <authorList>
            <consortium name="RefSeq"/>
        </authorList>
    </citation>
    <scope>IDENTIFICATION</scope>
    <source>
        <tissue evidence="3">Leaves</tissue>
    </source>
</reference>
<dbReference type="Proteomes" id="UP000235220">
    <property type="component" value="Chromosome 7"/>
</dbReference>
<gene>
    <name evidence="3" type="primary">LOC109002389</name>
</gene>
<dbReference type="AlphaFoldDB" id="A0A2I4FVI9"/>
<keyword evidence="1" id="KW-1133">Transmembrane helix</keyword>
<feature type="transmembrane region" description="Helical" evidence="1">
    <location>
        <begin position="12"/>
        <end position="36"/>
    </location>
</feature>
<dbReference type="InParanoid" id="A0A2I4FVI9"/>
<dbReference type="RefSeq" id="XP_018835656.1">
    <property type="nucleotide sequence ID" value="XM_018980111.2"/>
</dbReference>
<name>A0A2I4FVI9_JUGRE</name>
<keyword evidence="1" id="KW-0812">Transmembrane</keyword>
<keyword evidence="2" id="KW-1185">Reference proteome</keyword>
<evidence type="ECO:0000313" key="2">
    <source>
        <dbReference type="Proteomes" id="UP000235220"/>
    </source>
</evidence>
<organism evidence="2 3">
    <name type="scientific">Juglans regia</name>
    <name type="common">English walnut</name>
    <dbReference type="NCBI Taxonomy" id="51240"/>
    <lineage>
        <taxon>Eukaryota</taxon>
        <taxon>Viridiplantae</taxon>
        <taxon>Streptophyta</taxon>
        <taxon>Embryophyta</taxon>
        <taxon>Tracheophyta</taxon>
        <taxon>Spermatophyta</taxon>
        <taxon>Magnoliopsida</taxon>
        <taxon>eudicotyledons</taxon>
        <taxon>Gunneridae</taxon>
        <taxon>Pentapetalae</taxon>
        <taxon>rosids</taxon>
        <taxon>fabids</taxon>
        <taxon>Fagales</taxon>
        <taxon>Juglandaceae</taxon>
        <taxon>Juglans</taxon>
    </lineage>
</organism>
<proteinExistence type="predicted"/>
<evidence type="ECO:0000313" key="3">
    <source>
        <dbReference type="RefSeq" id="XP_018835656.1"/>
    </source>
</evidence>
<accession>A0A2I4FVI9</accession>
<evidence type="ECO:0000256" key="1">
    <source>
        <dbReference type="SAM" id="Phobius"/>
    </source>
</evidence>
<protein>
    <submittedName>
        <fullName evidence="3">Uncharacterized protein LOC109002389</fullName>
    </submittedName>
</protein>
<dbReference type="GeneID" id="109002389"/>
<sequence length="128" mass="14505">MRGVCSAGYAWIWEFLCLQATLLLPVVPCATTIVRIHEVTSGLRMRGVCSGYTWIWGFLCLQFDLKSSAAKEDHMVILKSSRACLMNINTVIPCISNDLHFYLQIYSPHLDSPPPRWVHHVAHGLHQN</sequence>
<keyword evidence="1" id="KW-0472">Membrane</keyword>